<dbReference type="EMBL" id="JAERWL010000010">
    <property type="protein sequence ID" value="MBM9477508.1"/>
    <property type="molecule type" value="Genomic_DNA"/>
</dbReference>
<reference evidence="1" key="1">
    <citation type="submission" date="2021-01" db="EMBL/GenBank/DDBJ databases">
        <title>KCTC 19127 draft genome.</title>
        <authorList>
            <person name="An D."/>
        </authorList>
    </citation>
    <scope>NUCLEOTIDE SEQUENCE</scope>
    <source>
        <strain evidence="1">KCTC 19127</strain>
    </source>
</reference>
<organism evidence="1 2">
    <name type="scientific">Nakamurella flavida</name>
    <dbReference type="NCBI Taxonomy" id="363630"/>
    <lineage>
        <taxon>Bacteria</taxon>
        <taxon>Bacillati</taxon>
        <taxon>Actinomycetota</taxon>
        <taxon>Actinomycetes</taxon>
        <taxon>Nakamurellales</taxon>
        <taxon>Nakamurellaceae</taxon>
        <taxon>Nakamurella</taxon>
    </lineage>
</organism>
<dbReference type="RefSeq" id="WP_205257600.1">
    <property type="nucleotide sequence ID" value="NZ_BAAAPV010000003.1"/>
</dbReference>
<evidence type="ECO:0008006" key="3">
    <source>
        <dbReference type="Google" id="ProtNLM"/>
    </source>
</evidence>
<sequence>MGPLIQLVLVLAVLVIAGMLLFRTARQVPPASGRRVRPVDALPALPAVPAHRGPWQARYLLDGDTMVWSVVRTVTDARGEWEETQAIIRIDSGAADFDERFVAGERKAHERALLLNSSLSP</sequence>
<evidence type="ECO:0000313" key="1">
    <source>
        <dbReference type="EMBL" id="MBM9477508.1"/>
    </source>
</evidence>
<accession>A0A939C1A1</accession>
<proteinExistence type="predicted"/>
<gene>
    <name evidence="1" type="ORF">JL107_13745</name>
</gene>
<keyword evidence="2" id="KW-1185">Reference proteome</keyword>
<evidence type="ECO:0000313" key="2">
    <source>
        <dbReference type="Proteomes" id="UP000663801"/>
    </source>
</evidence>
<name>A0A939C1A1_9ACTN</name>
<comment type="caution">
    <text evidence="1">The sequence shown here is derived from an EMBL/GenBank/DDBJ whole genome shotgun (WGS) entry which is preliminary data.</text>
</comment>
<protein>
    <recommendedName>
        <fullName evidence="3">DUF2550 family protein</fullName>
    </recommendedName>
</protein>
<dbReference type="Proteomes" id="UP000663801">
    <property type="component" value="Unassembled WGS sequence"/>
</dbReference>
<dbReference type="AlphaFoldDB" id="A0A939C1A1"/>